<dbReference type="PANTHER" id="PTHR30154">
    <property type="entry name" value="LEUCINE-RESPONSIVE REGULATORY PROTEIN"/>
    <property type="match status" value="1"/>
</dbReference>
<evidence type="ECO:0000313" key="5">
    <source>
        <dbReference type="EMBL" id="XDQ25873.1"/>
    </source>
</evidence>
<dbReference type="InterPro" id="IPR011008">
    <property type="entry name" value="Dimeric_a/b-barrel"/>
</dbReference>
<dbReference type="Gene3D" id="1.10.10.10">
    <property type="entry name" value="Winged helix-like DNA-binding domain superfamily/Winged helix DNA-binding domain"/>
    <property type="match status" value="2"/>
</dbReference>
<gene>
    <name evidence="5" type="ORF">AB5J56_14765</name>
</gene>
<proteinExistence type="predicted"/>
<dbReference type="SMART" id="SM00344">
    <property type="entry name" value="HTH_ASNC"/>
    <property type="match status" value="2"/>
</dbReference>
<dbReference type="SUPFAM" id="SSF54909">
    <property type="entry name" value="Dimeric alpha+beta barrel"/>
    <property type="match status" value="1"/>
</dbReference>
<dbReference type="PROSITE" id="PS50956">
    <property type="entry name" value="HTH_ASNC_2"/>
    <property type="match status" value="1"/>
</dbReference>
<feature type="domain" description="HTH asnC-type" evidence="4">
    <location>
        <begin position="179"/>
        <end position="239"/>
    </location>
</feature>
<dbReference type="InterPro" id="IPR000485">
    <property type="entry name" value="AsnC-type_HTH_dom"/>
</dbReference>
<dbReference type="EMBL" id="CP163435">
    <property type="protein sequence ID" value="XDQ25873.1"/>
    <property type="molecule type" value="Genomic_DNA"/>
</dbReference>
<dbReference type="PANTHER" id="PTHR30154:SF34">
    <property type="entry name" value="TRANSCRIPTIONAL REGULATOR AZLB"/>
    <property type="match status" value="1"/>
</dbReference>
<reference evidence="5" key="1">
    <citation type="submission" date="2024-07" db="EMBL/GenBank/DDBJ databases">
        <authorList>
            <person name="Yu S.T."/>
        </authorList>
    </citation>
    <scope>NUCLEOTIDE SEQUENCE</scope>
    <source>
        <strain evidence="5">R21</strain>
    </source>
</reference>
<dbReference type="InterPro" id="IPR036388">
    <property type="entry name" value="WH-like_DNA-bd_sf"/>
</dbReference>
<dbReference type="RefSeq" id="WP_369233172.1">
    <property type="nucleotide sequence ID" value="NZ_CP163435.1"/>
</dbReference>
<dbReference type="InterPro" id="IPR019887">
    <property type="entry name" value="Tscrpt_reg_AsnC/Lrp_C"/>
</dbReference>
<dbReference type="SUPFAM" id="SSF46785">
    <property type="entry name" value="Winged helix' DNA-binding domain"/>
    <property type="match status" value="2"/>
</dbReference>
<accession>A0AB39P4X3</accession>
<dbReference type="Gene3D" id="3.30.70.920">
    <property type="match status" value="1"/>
</dbReference>
<dbReference type="GO" id="GO:0005829">
    <property type="term" value="C:cytosol"/>
    <property type="evidence" value="ECO:0007669"/>
    <property type="project" value="TreeGrafter"/>
</dbReference>
<protein>
    <submittedName>
        <fullName evidence="5">Lrp/AsnC family transcriptional regulator</fullName>
    </submittedName>
</protein>
<dbReference type="AlphaFoldDB" id="A0AB39P4X3"/>
<keyword evidence="1" id="KW-0805">Transcription regulation</keyword>
<dbReference type="Pfam" id="PF13404">
    <property type="entry name" value="HTH_AsnC-type"/>
    <property type="match status" value="2"/>
</dbReference>
<dbReference type="PRINTS" id="PR00033">
    <property type="entry name" value="HTHASNC"/>
</dbReference>
<evidence type="ECO:0000256" key="1">
    <source>
        <dbReference type="ARBA" id="ARBA00023015"/>
    </source>
</evidence>
<evidence type="ECO:0000256" key="2">
    <source>
        <dbReference type="ARBA" id="ARBA00023125"/>
    </source>
</evidence>
<evidence type="ECO:0000259" key="4">
    <source>
        <dbReference type="PROSITE" id="PS50956"/>
    </source>
</evidence>
<keyword evidence="3" id="KW-0804">Transcription</keyword>
<dbReference type="GO" id="GO:0043565">
    <property type="term" value="F:sequence-specific DNA binding"/>
    <property type="evidence" value="ECO:0007669"/>
    <property type="project" value="InterPro"/>
</dbReference>
<organism evidence="5">
    <name type="scientific">Streptomyces sp. R21</name>
    <dbReference type="NCBI Taxonomy" id="3238627"/>
    <lineage>
        <taxon>Bacteria</taxon>
        <taxon>Bacillati</taxon>
        <taxon>Actinomycetota</taxon>
        <taxon>Actinomycetes</taxon>
        <taxon>Kitasatosporales</taxon>
        <taxon>Streptomycetaceae</taxon>
        <taxon>Streptomyces</taxon>
    </lineage>
</organism>
<sequence>MKDHAMLDDIDRGLVHALHLDGRAPFSRIGAVLGVSTQTVARRYRRLCAEASLRVVGLADPGRAGRIQWLLRLTAGPHAAQDLAHALARRADTSWVRLASGGTEILAVVRTPADASDGHALLLHDIPRTAGITAVSAHCLLHTYLGGPTAWGGRAGALSERQERQLVAESGESTEARPLTDADRTLLDALQHDGRASHAELAAATGWSPATVARRLAELRSSGALFFDVDMDDTLLGATAQALLWMSVVPAHLDTVARALAGHDELAFVAATTGPTNLVAQALCPDPAALHDYLTRRLGSLEAIRAVESAPVLRTIKAAGPLRPTAPTVRGASPNRRATR</sequence>
<dbReference type="GO" id="GO:0043200">
    <property type="term" value="P:response to amino acid"/>
    <property type="evidence" value="ECO:0007669"/>
    <property type="project" value="TreeGrafter"/>
</dbReference>
<dbReference type="InterPro" id="IPR036390">
    <property type="entry name" value="WH_DNA-bd_sf"/>
</dbReference>
<keyword evidence="2" id="KW-0238">DNA-binding</keyword>
<name>A0AB39P4X3_9ACTN</name>
<dbReference type="Pfam" id="PF01037">
    <property type="entry name" value="AsnC_trans_reg"/>
    <property type="match status" value="1"/>
</dbReference>
<evidence type="ECO:0000256" key="3">
    <source>
        <dbReference type="ARBA" id="ARBA00023163"/>
    </source>
</evidence>
<dbReference type="InterPro" id="IPR019888">
    <property type="entry name" value="Tscrpt_reg_AsnC-like"/>
</dbReference>